<evidence type="ECO:0000313" key="1">
    <source>
        <dbReference type="EMBL" id="ERN08294.1"/>
    </source>
</evidence>
<accession>W1PKM5</accession>
<dbReference type="HOGENOM" id="CLU_2100200_0_0_1"/>
<evidence type="ECO:0000313" key="2">
    <source>
        <dbReference type="Proteomes" id="UP000017836"/>
    </source>
</evidence>
<protein>
    <submittedName>
        <fullName evidence="1">Uncharacterized protein</fullName>
    </submittedName>
</protein>
<sequence length="116" mass="13382">MLLTQILNFHVSNTWLSSPETRPRFTTLHYKGSKFLTIDSRFEVSNLGPLPGPFTIQRLVHGSRPWIARLIGFSHNRHGPSSLTLESSLDFEYHHSASSLRFQTLDHKRKIIMRAL</sequence>
<proteinExistence type="predicted"/>
<gene>
    <name evidence="1" type="ORF">AMTR_s00156p00039090</name>
</gene>
<dbReference type="EMBL" id="KI393527">
    <property type="protein sequence ID" value="ERN08294.1"/>
    <property type="molecule type" value="Genomic_DNA"/>
</dbReference>
<name>W1PKM5_AMBTC</name>
<dbReference type="Gramene" id="ERN08294">
    <property type="protein sequence ID" value="ERN08294"/>
    <property type="gene ID" value="AMTR_s00156p00039090"/>
</dbReference>
<dbReference type="AlphaFoldDB" id="W1PKM5"/>
<reference evidence="2" key="1">
    <citation type="journal article" date="2013" name="Science">
        <title>The Amborella genome and the evolution of flowering plants.</title>
        <authorList>
            <consortium name="Amborella Genome Project"/>
        </authorList>
    </citation>
    <scope>NUCLEOTIDE SEQUENCE [LARGE SCALE GENOMIC DNA]</scope>
</reference>
<dbReference type="Proteomes" id="UP000017836">
    <property type="component" value="Unassembled WGS sequence"/>
</dbReference>
<organism evidence="1 2">
    <name type="scientific">Amborella trichopoda</name>
    <dbReference type="NCBI Taxonomy" id="13333"/>
    <lineage>
        <taxon>Eukaryota</taxon>
        <taxon>Viridiplantae</taxon>
        <taxon>Streptophyta</taxon>
        <taxon>Embryophyta</taxon>
        <taxon>Tracheophyta</taxon>
        <taxon>Spermatophyta</taxon>
        <taxon>Magnoliopsida</taxon>
        <taxon>Amborellales</taxon>
        <taxon>Amborellaceae</taxon>
        <taxon>Amborella</taxon>
    </lineage>
</organism>
<keyword evidence="2" id="KW-1185">Reference proteome</keyword>